<keyword evidence="3" id="KW-1133">Transmembrane helix</keyword>
<dbReference type="SUPFAM" id="SSF53448">
    <property type="entry name" value="Nucleotide-diphospho-sugar transferases"/>
    <property type="match status" value="1"/>
</dbReference>
<keyword evidence="3" id="KW-0812">Transmembrane</keyword>
<evidence type="ECO:0000256" key="2">
    <source>
        <dbReference type="ARBA" id="ARBA00022679"/>
    </source>
</evidence>
<dbReference type="GO" id="GO:0000030">
    <property type="term" value="F:mannosyltransferase activity"/>
    <property type="evidence" value="ECO:0007669"/>
    <property type="project" value="TreeGrafter"/>
</dbReference>
<dbReference type="OrthoDB" id="3647at2759"/>
<dbReference type="Pfam" id="PF04488">
    <property type="entry name" value="Gly_transf_sug"/>
    <property type="match status" value="1"/>
</dbReference>
<proteinExistence type="inferred from homology"/>
<keyword evidence="2" id="KW-0808">Transferase</keyword>
<dbReference type="InterPro" id="IPR051706">
    <property type="entry name" value="Glycosyltransferase_domain"/>
</dbReference>
<evidence type="ECO:0008006" key="6">
    <source>
        <dbReference type="Google" id="ProtNLM"/>
    </source>
</evidence>
<sequence>MSKTPIRLSKTGVVASVVGSLALVSLAFNVWLFTISSTGAKLVSQLSDAPTGSQPIPRIIHQSWKTHDIPKDRFGNWDETWKLQNPEYKYILWDDSENEALIRNHYPWFLNQYLSYDRGINRADAVRVFYMHKFGGVYVDLDIAAYKPLDNLLLDHHLVLAKMEVPGEHSWEHKHEIPNAWMASRPGHSFWMHCAHLMMSTNSEGTEEKTGPVMIWNALKTFNTSAAVKTDPIHVAGPESIYPYSWSFEKTDDAVHRVCSKQRKSFDETKCRHLVDPDNRAYAISYWSHTW</sequence>
<evidence type="ECO:0000313" key="5">
    <source>
        <dbReference type="Proteomes" id="UP000320333"/>
    </source>
</evidence>
<evidence type="ECO:0000256" key="1">
    <source>
        <dbReference type="ARBA" id="ARBA00009003"/>
    </source>
</evidence>
<accession>A0A507FKS2</accession>
<dbReference type="Proteomes" id="UP000320333">
    <property type="component" value="Unassembled WGS sequence"/>
</dbReference>
<evidence type="ECO:0000256" key="3">
    <source>
        <dbReference type="SAM" id="Phobius"/>
    </source>
</evidence>
<dbReference type="STRING" id="246404.A0A507FKS2"/>
<dbReference type="GO" id="GO:0051999">
    <property type="term" value="P:mannosyl-inositol phosphorylceramide biosynthetic process"/>
    <property type="evidence" value="ECO:0007669"/>
    <property type="project" value="TreeGrafter"/>
</dbReference>
<dbReference type="Gene3D" id="3.90.550.20">
    <property type="match status" value="1"/>
</dbReference>
<evidence type="ECO:0000313" key="4">
    <source>
        <dbReference type="EMBL" id="TPX76832.1"/>
    </source>
</evidence>
<keyword evidence="5" id="KW-1185">Reference proteome</keyword>
<dbReference type="PANTHER" id="PTHR32385">
    <property type="entry name" value="MANNOSYL PHOSPHORYLINOSITOL CERAMIDE SYNTHASE"/>
    <property type="match status" value="1"/>
</dbReference>
<name>A0A507FKS2_9FUNG</name>
<dbReference type="AlphaFoldDB" id="A0A507FKS2"/>
<keyword evidence="3" id="KW-0472">Membrane</keyword>
<dbReference type="InterPro" id="IPR029044">
    <property type="entry name" value="Nucleotide-diphossugar_trans"/>
</dbReference>
<gene>
    <name evidence="4" type="ORF">CcCBS67573_g01888</name>
</gene>
<dbReference type="PANTHER" id="PTHR32385:SF23">
    <property type="entry name" value="NUCLEOTIDE-DIPHOSPHO-SUGAR TRANSFERASE"/>
    <property type="match status" value="1"/>
</dbReference>
<protein>
    <recommendedName>
        <fullName evidence="6">Alpha 1,4-glycosyltransferase domain-containing protein</fullName>
    </recommendedName>
</protein>
<feature type="transmembrane region" description="Helical" evidence="3">
    <location>
        <begin position="12"/>
        <end position="33"/>
    </location>
</feature>
<comment type="similarity">
    <text evidence="1">Belongs to the glycosyltransferase 32 family.</text>
</comment>
<dbReference type="GO" id="GO:0016020">
    <property type="term" value="C:membrane"/>
    <property type="evidence" value="ECO:0007669"/>
    <property type="project" value="GOC"/>
</dbReference>
<dbReference type="InterPro" id="IPR007577">
    <property type="entry name" value="GlycoTrfase_DXD_sugar-bd_CS"/>
</dbReference>
<comment type="caution">
    <text evidence="4">The sequence shown here is derived from an EMBL/GenBank/DDBJ whole genome shotgun (WGS) entry which is preliminary data.</text>
</comment>
<reference evidence="4 5" key="1">
    <citation type="journal article" date="2019" name="Sci. Rep.">
        <title>Comparative genomics of chytrid fungi reveal insights into the obligate biotrophic and pathogenic lifestyle of Synchytrium endobioticum.</title>
        <authorList>
            <person name="van de Vossenberg B.T.L.H."/>
            <person name="Warris S."/>
            <person name="Nguyen H.D.T."/>
            <person name="van Gent-Pelzer M.P.E."/>
            <person name="Joly D.L."/>
            <person name="van de Geest H.C."/>
            <person name="Bonants P.J.M."/>
            <person name="Smith D.S."/>
            <person name="Levesque C.A."/>
            <person name="van der Lee T.A.J."/>
        </authorList>
    </citation>
    <scope>NUCLEOTIDE SEQUENCE [LARGE SCALE GENOMIC DNA]</scope>
    <source>
        <strain evidence="4 5">CBS 675.73</strain>
    </source>
</reference>
<organism evidence="4 5">
    <name type="scientific">Chytriomyces confervae</name>
    <dbReference type="NCBI Taxonomy" id="246404"/>
    <lineage>
        <taxon>Eukaryota</taxon>
        <taxon>Fungi</taxon>
        <taxon>Fungi incertae sedis</taxon>
        <taxon>Chytridiomycota</taxon>
        <taxon>Chytridiomycota incertae sedis</taxon>
        <taxon>Chytridiomycetes</taxon>
        <taxon>Chytridiales</taxon>
        <taxon>Chytriomycetaceae</taxon>
        <taxon>Chytriomyces</taxon>
    </lineage>
</organism>
<dbReference type="EMBL" id="QEAP01000035">
    <property type="protein sequence ID" value="TPX76832.1"/>
    <property type="molecule type" value="Genomic_DNA"/>
</dbReference>